<keyword evidence="5" id="KW-1185">Reference proteome</keyword>
<organism evidence="4 5">
    <name type="scientific">Kushneria phyllosphaerae</name>
    <dbReference type="NCBI Taxonomy" id="2100822"/>
    <lineage>
        <taxon>Bacteria</taxon>
        <taxon>Pseudomonadati</taxon>
        <taxon>Pseudomonadota</taxon>
        <taxon>Gammaproteobacteria</taxon>
        <taxon>Oceanospirillales</taxon>
        <taxon>Halomonadaceae</taxon>
        <taxon>Kushneria</taxon>
    </lineage>
</organism>
<dbReference type="EMBL" id="ONZI01000002">
    <property type="protein sequence ID" value="SPJ33858.1"/>
    <property type="molecule type" value="Genomic_DNA"/>
</dbReference>
<gene>
    <name evidence="4" type="ORF">KSP9073_01882</name>
</gene>
<evidence type="ECO:0008006" key="6">
    <source>
        <dbReference type="Google" id="ProtNLM"/>
    </source>
</evidence>
<dbReference type="OrthoDB" id="6167561at2"/>
<evidence type="ECO:0000313" key="4">
    <source>
        <dbReference type="EMBL" id="SPJ33858.1"/>
    </source>
</evidence>
<keyword evidence="3" id="KW-0732">Signal</keyword>
<dbReference type="Proteomes" id="UP000244934">
    <property type="component" value="Unassembled WGS sequence"/>
</dbReference>
<accession>A0A2R8CLT5</accession>
<evidence type="ECO:0000313" key="5">
    <source>
        <dbReference type="Proteomes" id="UP000244934"/>
    </source>
</evidence>
<feature type="region of interest" description="Disordered" evidence="2">
    <location>
        <begin position="286"/>
        <end position="310"/>
    </location>
</feature>
<feature type="signal peptide" evidence="3">
    <location>
        <begin position="1"/>
        <end position="22"/>
    </location>
</feature>
<protein>
    <recommendedName>
        <fullName evidence="6">LTXXQ motif family protein</fullName>
    </recommendedName>
</protein>
<keyword evidence="1" id="KW-0175">Coiled coil</keyword>
<sequence length="310" mass="35250">MKKWMLATSATVAFLTAFTASAAAPDQKTAHPGARQAIYQSWSLSDQQKNQLTNENKAFHERLTALKDQSFDSIQARHEAMKEAARTHHEALARVLNDEQRRVLEGLDQRAAAMQTRGALRAALLDSWKLDDTQRQALDDSRRQMRRDLAELRHDKGAMDSRKDRRQAMATLHEQQHARLSRVLSAEQIRVLEMIRHVELRGPKGKPPIDVRHALVKSWHLEALQVDAMKAAAKELHQKMAQLKDMDASQDSDRRHRMIEARTAFHHSLEDILSQDQLAALDSVSRHHHPAMGPRHHGADQNAPLKPDQS</sequence>
<name>A0A2R8CLT5_9GAMM</name>
<dbReference type="RefSeq" id="WP_133241010.1">
    <property type="nucleotide sequence ID" value="NZ_ONZI01000002.1"/>
</dbReference>
<reference evidence="5" key="1">
    <citation type="submission" date="2018-03" db="EMBL/GenBank/DDBJ databases">
        <authorList>
            <person name="Navarro De La Torre S."/>
        </authorList>
    </citation>
    <scope>NUCLEOTIDE SEQUENCE [LARGE SCALE GENOMIC DNA]</scope>
    <source>
        <strain evidence="5">EAod3</strain>
    </source>
</reference>
<evidence type="ECO:0000256" key="2">
    <source>
        <dbReference type="SAM" id="MobiDB-lite"/>
    </source>
</evidence>
<dbReference type="AlphaFoldDB" id="A0A2R8CLT5"/>
<feature type="compositionally biased region" description="Basic residues" evidence="2">
    <location>
        <begin position="286"/>
        <end position="296"/>
    </location>
</feature>
<evidence type="ECO:0000256" key="3">
    <source>
        <dbReference type="SAM" id="SignalP"/>
    </source>
</evidence>
<feature type="chain" id="PRO_5015353620" description="LTXXQ motif family protein" evidence="3">
    <location>
        <begin position="23"/>
        <end position="310"/>
    </location>
</feature>
<evidence type="ECO:0000256" key="1">
    <source>
        <dbReference type="SAM" id="Coils"/>
    </source>
</evidence>
<feature type="coiled-coil region" evidence="1">
    <location>
        <begin position="97"/>
        <end position="155"/>
    </location>
</feature>
<proteinExistence type="predicted"/>